<dbReference type="InterPro" id="IPR042105">
    <property type="entry name" value="Ribosomal_bL31_sf"/>
</dbReference>
<dbReference type="GO" id="GO:0003735">
    <property type="term" value="F:structural constituent of ribosome"/>
    <property type="evidence" value="ECO:0007669"/>
    <property type="project" value="InterPro"/>
</dbReference>
<keyword evidence="3 5" id="KW-0689">Ribosomal protein</keyword>
<dbReference type="PRINTS" id="PR01249">
    <property type="entry name" value="RIBOSOMALL31"/>
</dbReference>
<dbReference type="RefSeq" id="WP_105192418.1">
    <property type="nucleotide sequence ID" value="NZ_PTQZ01000129.1"/>
</dbReference>
<dbReference type="GO" id="GO:1990904">
    <property type="term" value="C:ribonucleoprotein complex"/>
    <property type="evidence" value="ECO:0007669"/>
    <property type="project" value="UniProtKB-KW"/>
</dbReference>
<dbReference type="Gene3D" id="4.10.830.30">
    <property type="entry name" value="Ribosomal protein L31"/>
    <property type="match status" value="1"/>
</dbReference>
<comment type="subunit">
    <text evidence="2 5">Part of the 50S ribosomal subunit.</text>
</comment>
<dbReference type="GO" id="GO:0005840">
    <property type="term" value="C:ribosome"/>
    <property type="evidence" value="ECO:0007669"/>
    <property type="project" value="UniProtKB-KW"/>
</dbReference>
<dbReference type="AlphaFoldDB" id="A0A2P6ASC7"/>
<dbReference type="InterPro" id="IPR027493">
    <property type="entry name" value="Ribosomal_bL31_B"/>
</dbReference>
<evidence type="ECO:0000256" key="2">
    <source>
        <dbReference type="ARBA" id="ARBA00011838"/>
    </source>
</evidence>
<name>A0A2P6ASC7_9GAMM</name>
<evidence type="ECO:0000313" key="6">
    <source>
        <dbReference type="EMBL" id="PQA41706.1"/>
    </source>
</evidence>
<dbReference type="Pfam" id="PF01197">
    <property type="entry name" value="Ribosomal_L31"/>
    <property type="match status" value="1"/>
</dbReference>
<evidence type="ECO:0000313" key="7">
    <source>
        <dbReference type="Proteomes" id="UP000243900"/>
    </source>
</evidence>
<evidence type="ECO:0000256" key="3">
    <source>
        <dbReference type="ARBA" id="ARBA00022980"/>
    </source>
</evidence>
<gene>
    <name evidence="5" type="primary">rpmE2</name>
    <name evidence="6" type="ORF">C5O18_06165</name>
</gene>
<accession>A0A2P6ASC7</accession>
<dbReference type="OrthoDB" id="9803251at2"/>
<evidence type="ECO:0000256" key="5">
    <source>
        <dbReference type="HAMAP-Rule" id="MF_00502"/>
    </source>
</evidence>
<dbReference type="InterPro" id="IPR034704">
    <property type="entry name" value="Ribosomal_bL28/bL31-like_sf"/>
</dbReference>
<dbReference type="InterPro" id="IPR002150">
    <property type="entry name" value="Ribosomal_bL31"/>
</dbReference>
<evidence type="ECO:0000256" key="1">
    <source>
        <dbReference type="ARBA" id="ARBA00008196"/>
    </source>
</evidence>
<comment type="caution">
    <text evidence="6">The sequence shown here is derived from an EMBL/GenBank/DDBJ whole genome shotgun (WGS) entry which is preliminary data.</text>
</comment>
<keyword evidence="4 5" id="KW-0687">Ribonucleoprotein</keyword>
<keyword evidence="7" id="KW-1185">Reference proteome</keyword>
<comment type="similarity">
    <text evidence="1 5">Belongs to the bacterial ribosomal protein bL31 family. Type B subfamily.</text>
</comment>
<dbReference type="HAMAP" id="MF_00502">
    <property type="entry name" value="Ribosomal_bL31_2"/>
    <property type="match status" value="1"/>
</dbReference>
<dbReference type="PROSITE" id="PS01143">
    <property type="entry name" value="RIBOSOMAL_L31"/>
    <property type="match status" value="1"/>
</dbReference>
<protein>
    <recommendedName>
        <fullName evidence="5">Large ribosomal subunit protein bL31B</fullName>
    </recommendedName>
</protein>
<organism evidence="6 7">
    <name type="scientific">Amnimonas aquatica</name>
    <dbReference type="NCBI Taxonomy" id="2094561"/>
    <lineage>
        <taxon>Bacteria</taxon>
        <taxon>Pseudomonadati</taxon>
        <taxon>Pseudomonadota</taxon>
        <taxon>Gammaproteobacteria</taxon>
        <taxon>Moraxellales</taxon>
        <taxon>Moraxellaceae</taxon>
        <taxon>Amnimonas</taxon>
    </lineage>
</organism>
<dbReference type="NCBIfam" id="NF002462">
    <property type="entry name" value="PRK01678.1"/>
    <property type="match status" value="1"/>
</dbReference>
<evidence type="ECO:0000256" key="4">
    <source>
        <dbReference type="ARBA" id="ARBA00023274"/>
    </source>
</evidence>
<reference evidence="7" key="1">
    <citation type="submission" date="2018-02" db="EMBL/GenBank/DDBJ databases">
        <title>Genome sequencing of Solimonas sp. HR-BB.</title>
        <authorList>
            <person name="Lee Y."/>
            <person name="Jeon C.O."/>
        </authorList>
    </citation>
    <scope>NUCLEOTIDE SEQUENCE [LARGE SCALE GENOMIC DNA]</scope>
    <source>
        <strain evidence="7">HR-E</strain>
    </source>
</reference>
<dbReference type="PANTHER" id="PTHR33280:SF1">
    <property type="entry name" value="LARGE RIBOSOMAL SUBUNIT PROTEIN BL31C"/>
    <property type="match status" value="1"/>
</dbReference>
<dbReference type="PANTHER" id="PTHR33280">
    <property type="entry name" value="50S RIBOSOMAL PROTEIN L31, CHLOROPLASTIC"/>
    <property type="match status" value="1"/>
</dbReference>
<dbReference type="NCBIfam" id="TIGR00105">
    <property type="entry name" value="L31"/>
    <property type="match status" value="1"/>
</dbReference>
<dbReference type="GO" id="GO:0006412">
    <property type="term" value="P:translation"/>
    <property type="evidence" value="ECO:0007669"/>
    <property type="project" value="UniProtKB-UniRule"/>
</dbReference>
<dbReference type="SUPFAM" id="SSF143800">
    <property type="entry name" value="L28p-like"/>
    <property type="match status" value="1"/>
</dbReference>
<dbReference type="EMBL" id="PTQZ01000129">
    <property type="protein sequence ID" value="PQA41706.1"/>
    <property type="molecule type" value="Genomic_DNA"/>
</dbReference>
<dbReference type="Proteomes" id="UP000243900">
    <property type="component" value="Unassembled WGS sequence"/>
</dbReference>
<sequence>MKPGIHPTYRPVLFHDTTADVYFLIGSTVATSRTQVHSDGNTYPYVALDISSASHPFYTGQSRQAKAEGRVARFNQRYGRRTGVTGDAGKGEQ</sequence>
<proteinExistence type="inferred from homology"/>